<comment type="caution">
    <text evidence="4">The sequence shown here is derived from an EMBL/GenBank/DDBJ whole genome shotgun (WGS) entry which is preliminary data.</text>
</comment>
<protein>
    <recommendedName>
        <fullName evidence="3">SNF2 N-terminal domain-containing protein</fullName>
    </recommendedName>
</protein>
<dbReference type="RefSeq" id="XP_052905958.1">
    <property type="nucleotide sequence ID" value="XM_053048133.1"/>
</dbReference>
<evidence type="ECO:0000259" key="3">
    <source>
        <dbReference type="Pfam" id="PF00176"/>
    </source>
</evidence>
<dbReference type="InterPro" id="IPR027417">
    <property type="entry name" value="P-loop_NTPase"/>
</dbReference>
<reference evidence="4 5" key="1">
    <citation type="journal article" date="2014" name="Genome Announc.">
        <title>Genome Sequence of the Microsporidian Species Nematocida sp1 Strain ERTm6 (ATCC PRA-372).</title>
        <authorList>
            <person name="Bakowski M.A."/>
            <person name="Priest M."/>
            <person name="Young S."/>
            <person name="Cuomo C.A."/>
            <person name="Troemel E.R."/>
        </authorList>
    </citation>
    <scope>NUCLEOTIDE SEQUENCE [LARGE SCALE GENOMIC DNA]</scope>
    <source>
        <strain evidence="4 5">ERTm6</strain>
    </source>
</reference>
<evidence type="ECO:0000313" key="5">
    <source>
        <dbReference type="Proteomes" id="UP000054524"/>
    </source>
</evidence>
<keyword evidence="1" id="KW-0547">Nucleotide-binding</keyword>
<dbReference type="Pfam" id="PF00176">
    <property type="entry name" value="SNF2-rel_dom"/>
    <property type="match status" value="1"/>
</dbReference>
<dbReference type="InterPro" id="IPR038718">
    <property type="entry name" value="SNF2-like_sf"/>
</dbReference>
<feature type="domain" description="SNF2 N-terminal" evidence="3">
    <location>
        <begin position="7"/>
        <end position="74"/>
    </location>
</feature>
<proteinExistence type="predicted"/>
<dbReference type="Proteomes" id="UP000054524">
    <property type="component" value="Unassembled WGS sequence"/>
</dbReference>
<dbReference type="HOGENOM" id="CLU_2474995_0_0_1"/>
<keyword evidence="2" id="KW-0067">ATP-binding</keyword>
<evidence type="ECO:0000256" key="1">
    <source>
        <dbReference type="ARBA" id="ARBA00022741"/>
    </source>
</evidence>
<accession>A0A086J5I5</accession>
<dbReference type="PANTHER" id="PTHR45629:SF7">
    <property type="entry name" value="DNA EXCISION REPAIR PROTEIN ERCC-6-RELATED"/>
    <property type="match status" value="1"/>
</dbReference>
<dbReference type="Gene3D" id="3.40.50.10810">
    <property type="entry name" value="Tandem AAA-ATPase domain"/>
    <property type="match status" value="1"/>
</dbReference>
<dbReference type="GO" id="GO:0005524">
    <property type="term" value="F:ATP binding"/>
    <property type="evidence" value="ECO:0007669"/>
    <property type="project" value="InterPro"/>
</dbReference>
<dbReference type="AlphaFoldDB" id="A0A086J5I5"/>
<sequence length="88" mass="10326">MKKFKDHQIEGVEWMWERVRNRKGVVLSDEMGTGKTLQSLEIIQRVWNSIGKSVLIVAPCTLLHNWEKEMEKFQFPIPARIVRSSDTN</sequence>
<evidence type="ECO:0000256" key="2">
    <source>
        <dbReference type="ARBA" id="ARBA00022840"/>
    </source>
</evidence>
<name>A0A086J5I5_NEMA1</name>
<gene>
    <name evidence="4" type="ORF">NESG_00481</name>
</gene>
<organism evidence="4 5">
    <name type="scientific">Nematocida ausubeli (strain ATCC PRA-371 / ERTm2)</name>
    <name type="common">Nematode killer fungus</name>
    <dbReference type="NCBI Taxonomy" id="1913371"/>
    <lineage>
        <taxon>Eukaryota</taxon>
        <taxon>Fungi</taxon>
        <taxon>Fungi incertae sedis</taxon>
        <taxon>Microsporidia</taxon>
        <taxon>Nematocida</taxon>
    </lineage>
</organism>
<dbReference type="InterPro" id="IPR050496">
    <property type="entry name" value="SNF2_RAD54_helicase_repair"/>
</dbReference>
<dbReference type="PANTHER" id="PTHR45629">
    <property type="entry name" value="SNF2/RAD54 FAMILY MEMBER"/>
    <property type="match status" value="1"/>
</dbReference>
<feature type="non-terminal residue" evidence="4">
    <location>
        <position position="88"/>
    </location>
</feature>
<evidence type="ECO:0000313" key="4">
    <source>
        <dbReference type="EMBL" id="KFG27403.1"/>
    </source>
</evidence>
<dbReference type="InterPro" id="IPR000330">
    <property type="entry name" value="SNF2_N"/>
</dbReference>
<keyword evidence="5" id="KW-1185">Reference proteome</keyword>
<dbReference type="GeneID" id="77675454"/>
<dbReference type="EMBL" id="AKIJ01000001">
    <property type="protein sequence ID" value="KFG27403.1"/>
    <property type="molecule type" value="Genomic_DNA"/>
</dbReference>
<dbReference type="SUPFAM" id="SSF52540">
    <property type="entry name" value="P-loop containing nucleoside triphosphate hydrolases"/>
    <property type="match status" value="1"/>
</dbReference>